<dbReference type="EMBL" id="DVGA01000101">
    <property type="protein sequence ID" value="HIQ79392.1"/>
    <property type="molecule type" value="Genomic_DNA"/>
</dbReference>
<evidence type="ECO:0000313" key="3">
    <source>
        <dbReference type="Proteomes" id="UP000824262"/>
    </source>
</evidence>
<dbReference type="AlphaFoldDB" id="A0A9D0ZEX8"/>
<keyword evidence="1" id="KW-0175">Coiled coil</keyword>
<reference evidence="2" key="1">
    <citation type="submission" date="2020-10" db="EMBL/GenBank/DDBJ databases">
        <authorList>
            <person name="Gilroy R."/>
        </authorList>
    </citation>
    <scope>NUCLEOTIDE SEQUENCE</scope>
    <source>
        <strain evidence="2">ChiBcolR7-354</strain>
    </source>
</reference>
<dbReference type="Proteomes" id="UP000824262">
    <property type="component" value="Unassembled WGS sequence"/>
</dbReference>
<evidence type="ECO:0000313" key="2">
    <source>
        <dbReference type="EMBL" id="HIQ79392.1"/>
    </source>
</evidence>
<comment type="caution">
    <text evidence="2">The sequence shown here is derived from an EMBL/GenBank/DDBJ whole genome shotgun (WGS) entry which is preliminary data.</text>
</comment>
<organism evidence="2 3">
    <name type="scientific">Candidatus Scatomorpha intestinavium</name>
    <dbReference type="NCBI Taxonomy" id="2840922"/>
    <lineage>
        <taxon>Bacteria</taxon>
        <taxon>Bacillati</taxon>
        <taxon>Bacillota</taxon>
        <taxon>Clostridia</taxon>
        <taxon>Eubacteriales</taxon>
        <taxon>Candidatus Scatomorpha</taxon>
    </lineage>
</organism>
<proteinExistence type="predicted"/>
<feature type="coiled-coil region" evidence="1">
    <location>
        <begin position="25"/>
        <end position="97"/>
    </location>
</feature>
<gene>
    <name evidence="2" type="ORF">IAB77_09080</name>
</gene>
<evidence type="ECO:0000256" key="1">
    <source>
        <dbReference type="SAM" id="Coils"/>
    </source>
</evidence>
<name>A0A9D0ZEX8_9FIRM</name>
<reference evidence="2" key="2">
    <citation type="journal article" date="2021" name="PeerJ">
        <title>Extensive microbial diversity within the chicken gut microbiome revealed by metagenomics and culture.</title>
        <authorList>
            <person name="Gilroy R."/>
            <person name="Ravi A."/>
            <person name="Getino M."/>
            <person name="Pursley I."/>
            <person name="Horton D.L."/>
            <person name="Alikhan N.F."/>
            <person name="Baker D."/>
            <person name="Gharbi K."/>
            <person name="Hall N."/>
            <person name="Watson M."/>
            <person name="Adriaenssens E.M."/>
            <person name="Foster-Nyarko E."/>
            <person name="Jarju S."/>
            <person name="Secka A."/>
            <person name="Antonio M."/>
            <person name="Oren A."/>
            <person name="Chaudhuri R.R."/>
            <person name="La Ragione R."/>
            <person name="Hildebrand F."/>
            <person name="Pallen M.J."/>
        </authorList>
    </citation>
    <scope>NUCLEOTIDE SEQUENCE</scope>
    <source>
        <strain evidence="2">ChiBcolR7-354</strain>
    </source>
</reference>
<accession>A0A9D0ZEX8</accession>
<protein>
    <submittedName>
        <fullName evidence="2">Uncharacterized protein</fullName>
    </submittedName>
</protein>
<sequence length="123" mass="13810">MSSTKHIDGAAAQVPERDARALAALLGAEREAKRLEGEARELKGTLAARIEEGKAQIRTEADERLRSAAALARQRERERADREIEHINAEKEEKLKVLRERFSASRESYIERVFGIVTGQADE</sequence>